<evidence type="ECO:0000313" key="3">
    <source>
        <dbReference type="EMBL" id="ANI99288.1"/>
    </source>
</evidence>
<proteinExistence type="inferred from homology"/>
<dbReference type="Pfam" id="PF03401">
    <property type="entry name" value="TctC"/>
    <property type="match status" value="1"/>
</dbReference>
<dbReference type="AlphaFoldDB" id="A0A191UE00"/>
<name>A0A191UE00_9BURK</name>
<dbReference type="PIRSF" id="PIRSF017082">
    <property type="entry name" value="YflP"/>
    <property type="match status" value="1"/>
</dbReference>
<evidence type="ECO:0000256" key="2">
    <source>
        <dbReference type="SAM" id="SignalP"/>
    </source>
</evidence>
<dbReference type="STRING" id="1743168.A8O14_03745"/>
<feature type="signal peptide" evidence="2">
    <location>
        <begin position="1"/>
        <end position="25"/>
    </location>
</feature>
<accession>A0A191UE00</accession>
<dbReference type="RefSeq" id="WP_068948292.1">
    <property type="nucleotide sequence ID" value="NZ_CP015922.1"/>
</dbReference>
<evidence type="ECO:0000256" key="1">
    <source>
        <dbReference type="ARBA" id="ARBA00006987"/>
    </source>
</evidence>
<keyword evidence="4" id="KW-1185">Reference proteome</keyword>
<organism evidence="3 4">
    <name type="scientific">Polynucleobacter wuianus</name>
    <dbReference type="NCBI Taxonomy" id="1743168"/>
    <lineage>
        <taxon>Bacteria</taxon>
        <taxon>Pseudomonadati</taxon>
        <taxon>Pseudomonadota</taxon>
        <taxon>Betaproteobacteria</taxon>
        <taxon>Burkholderiales</taxon>
        <taxon>Burkholderiaceae</taxon>
        <taxon>Polynucleobacter</taxon>
    </lineage>
</organism>
<dbReference type="InterPro" id="IPR005064">
    <property type="entry name" value="BUG"/>
</dbReference>
<dbReference type="Proteomes" id="UP000078463">
    <property type="component" value="Chromosome"/>
</dbReference>
<evidence type="ECO:0000313" key="4">
    <source>
        <dbReference type="Proteomes" id="UP000078463"/>
    </source>
</evidence>
<dbReference type="OrthoDB" id="8678477at2"/>
<dbReference type="SUPFAM" id="SSF53850">
    <property type="entry name" value="Periplasmic binding protein-like II"/>
    <property type="match status" value="1"/>
</dbReference>
<dbReference type="KEGG" id="pwu:A8O14_03745"/>
<dbReference type="Gene3D" id="3.40.190.10">
    <property type="entry name" value="Periplasmic binding protein-like II"/>
    <property type="match status" value="1"/>
</dbReference>
<dbReference type="InterPro" id="IPR042100">
    <property type="entry name" value="Bug_dom1"/>
</dbReference>
<comment type="similarity">
    <text evidence="1">Belongs to the UPF0065 (bug) family.</text>
</comment>
<dbReference type="PANTHER" id="PTHR42928">
    <property type="entry name" value="TRICARBOXYLATE-BINDING PROTEIN"/>
    <property type="match status" value="1"/>
</dbReference>
<dbReference type="EMBL" id="CP015922">
    <property type="protein sequence ID" value="ANI99288.1"/>
    <property type="molecule type" value="Genomic_DNA"/>
</dbReference>
<gene>
    <name evidence="3" type="ORF">A8O14_03745</name>
</gene>
<sequence length="327" mass="34270">MYQLSKLTKYFCIAIMGLLATVSHAQTASFPDRPVTIVVPFPPGGGTDAGARLIAQKLSTRWGQSVIIDNKAGASGMVGSEFVSRAKPDGYTLLIGNIGTFSINPSLYKKMPYDPDKAFVPVSMIAELPYFLLVTPSMKANNVKEFIAFAKANPGAVTYASSGSGSGPHLAGEMFEKATGLDMMHVPYKGGGPAAADVMAGHVNMYFSTVLESIGSVKSGKLKALGASSLVRSPAMPELPTIAESGVPGFDAASWIGIAAPAGTPPALVDKIAADIKAVISEQDTKQTLIQQGATPMPLSPTAFKARIESDRVRYAKVIKEGNVQVD</sequence>
<protein>
    <submittedName>
        <fullName evidence="3">LacI family transcriptional regulator</fullName>
    </submittedName>
</protein>
<dbReference type="Gene3D" id="3.40.190.150">
    <property type="entry name" value="Bordetella uptake gene, domain 1"/>
    <property type="match status" value="1"/>
</dbReference>
<reference evidence="4" key="1">
    <citation type="submission" date="2016-05" db="EMBL/GenBank/DDBJ databases">
        <title>Polynucleobacter sp. QLW-P1FAT50C-4 genome.</title>
        <authorList>
            <person name="Hahn M.W."/>
        </authorList>
    </citation>
    <scope>NUCLEOTIDE SEQUENCE [LARGE SCALE GENOMIC DNA]</scope>
    <source>
        <strain evidence="4">QLW-P1FAT50C-4</strain>
    </source>
</reference>
<keyword evidence="2" id="KW-0732">Signal</keyword>
<feature type="chain" id="PRO_5008248038" evidence="2">
    <location>
        <begin position="26"/>
        <end position="327"/>
    </location>
</feature>
<dbReference type="PANTHER" id="PTHR42928:SF5">
    <property type="entry name" value="BLR1237 PROTEIN"/>
    <property type="match status" value="1"/>
</dbReference>
<dbReference type="CDD" id="cd13578">
    <property type="entry name" value="PBP2_Bug27"/>
    <property type="match status" value="1"/>
</dbReference>